<comment type="caution">
    <text evidence="1">The sequence shown here is derived from an EMBL/GenBank/DDBJ whole genome shotgun (WGS) entry which is preliminary data.</text>
</comment>
<gene>
    <name evidence="1" type="ORF">Fcan01_28356</name>
</gene>
<dbReference type="EMBL" id="LNIX01000069">
    <property type="protein sequence ID" value="OXA36880.1"/>
    <property type="molecule type" value="Genomic_DNA"/>
</dbReference>
<evidence type="ECO:0000313" key="1">
    <source>
        <dbReference type="EMBL" id="OXA36880.1"/>
    </source>
</evidence>
<protein>
    <submittedName>
        <fullName evidence="1">Uncharacterized protein</fullName>
    </submittedName>
</protein>
<name>A0A226CVT4_FOLCA</name>
<dbReference type="AlphaFoldDB" id="A0A226CVT4"/>
<accession>A0A226CVT4</accession>
<organism evidence="1 2">
    <name type="scientific">Folsomia candida</name>
    <name type="common">Springtail</name>
    <dbReference type="NCBI Taxonomy" id="158441"/>
    <lineage>
        <taxon>Eukaryota</taxon>
        <taxon>Metazoa</taxon>
        <taxon>Ecdysozoa</taxon>
        <taxon>Arthropoda</taxon>
        <taxon>Hexapoda</taxon>
        <taxon>Collembola</taxon>
        <taxon>Entomobryomorpha</taxon>
        <taxon>Isotomoidea</taxon>
        <taxon>Isotomidae</taxon>
        <taxon>Proisotominae</taxon>
        <taxon>Folsomia</taxon>
    </lineage>
</organism>
<keyword evidence="2" id="KW-1185">Reference proteome</keyword>
<evidence type="ECO:0000313" key="2">
    <source>
        <dbReference type="Proteomes" id="UP000198287"/>
    </source>
</evidence>
<sequence>MSLTNRRYASAAVISDHHFNNQAETTEGIASSRRPKLRELIDCKILNPLKIRVNFDLPLCLIAEIFAAAVRDERIKDEWYCGHEISPTNPDCMAHALYECVNSPNKVASVAEYCVDSRCGKVPPVTKSEVDADKFSAAAAPVFGDFSAACFIMSMMDINTRTKRFTTIRKNILSPLTRSMSFAERARTTGSIQPFENFMDLNDTSSCNTISFRIS</sequence>
<proteinExistence type="predicted"/>
<reference evidence="1 2" key="1">
    <citation type="submission" date="2015-12" db="EMBL/GenBank/DDBJ databases">
        <title>The genome of Folsomia candida.</title>
        <authorList>
            <person name="Faddeeva A."/>
            <person name="Derks M.F."/>
            <person name="Anvar Y."/>
            <person name="Smit S."/>
            <person name="Van Straalen N."/>
            <person name="Roelofs D."/>
        </authorList>
    </citation>
    <scope>NUCLEOTIDE SEQUENCE [LARGE SCALE GENOMIC DNA]</scope>
    <source>
        <strain evidence="1 2">VU population</strain>
        <tissue evidence="1">Whole body</tissue>
    </source>
</reference>
<dbReference type="Proteomes" id="UP000198287">
    <property type="component" value="Unassembled WGS sequence"/>
</dbReference>